<feature type="region of interest" description="Disordered" evidence="1">
    <location>
        <begin position="27"/>
        <end position="49"/>
    </location>
</feature>
<evidence type="ECO:0000256" key="1">
    <source>
        <dbReference type="SAM" id="MobiDB-lite"/>
    </source>
</evidence>
<dbReference type="AlphaFoldDB" id="A0A2V3IEZ3"/>
<proteinExistence type="predicted"/>
<dbReference type="EMBL" id="NBIV01000280">
    <property type="protein sequence ID" value="PXF40588.1"/>
    <property type="molecule type" value="Genomic_DNA"/>
</dbReference>
<keyword evidence="3" id="KW-1185">Reference proteome</keyword>
<evidence type="ECO:0000313" key="2">
    <source>
        <dbReference type="EMBL" id="PXF40588.1"/>
    </source>
</evidence>
<accession>A0A2V3IEZ3</accession>
<protein>
    <submittedName>
        <fullName evidence="2">Uncharacterized protein</fullName>
    </submittedName>
</protein>
<organism evidence="2 3">
    <name type="scientific">Gracilariopsis chorda</name>
    <dbReference type="NCBI Taxonomy" id="448386"/>
    <lineage>
        <taxon>Eukaryota</taxon>
        <taxon>Rhodophyta</taxon>
        <taxon>Florideophyceae</taxon>
        <taxon>Rhodymeniophycidae</taxon>
        <taxon>Gracilariales</taxon>
        <taxon>Gracilariaceae</taxon>
        <taxon>Gracilariopsis</taxon>
    </lineage>
</organism>
<reference evidence="2 3" key="1">
    <citation type="journal article" date="2018" name="Mol. Biol. Evol.">
        <title>Analysis of the draft genome of the red seaweed Gracilariopsis chorda provides insights into genome size evolution in Rhodophyta.</title>
        <authorList>
            <person name="Lee J."/>
            <person name="Yang E.C."/>
            <person name="Graf L."/>
            <person name="Yang J.H."/>
            <person name="Qiu H."/>
            <person name="Zel Zion U."/>
            <person name="Chan C.X."/>
            <person name="Stephens T.G."/>
            <person name="Weber A.P.M."/>
            <person name="Boo G.H."/>
            <person name="Boo S.M."/>
            <person name="Kim K.M."/>
            <person name="Shin Y."/>
            <person name="Jung M."/>
            <person name="Lee S.J."/>
            <person name="Yim H.S."/>
            <person name="Lee J.H."/>
            <person name="Bhattacharya D."/>
            <person name="Yoon H.S."/>
        </authorList>
    </citation>
    <scope>NUCLEOTIDE SEQUENCE [LARGE SCALE GENOMIC DNA]</scope>
    <source>
        <strain evidence="2 3">SKKU-2015</strain>
        <tissue evidence="2">Whole body</tissue>
    </source>
</reference>
<gene>
    <name evidence="2" type="ORF">BWQ96_09692</name>
</gene>
<comment type="caution">
    <text evidence="2">The sequence shown here is derived from an EMBL/GenBank/DDBJ whole genome shotgun (WGS) entry which is preliminary data.</text>
</comment>
<name>A0A2V3IEZ3_9FLOR</name>
<dbReference type="Proteomes" id="UP000247409">
    <property type="component" value="Unassembled WGS sequence"/>
</dbReference>
<evidence type="ECO:0000313" key="3">
    <source>
        <dbReference type="Proteomes" id="UP000247409"/>
    </source>
</evidence>
<sequence>MTKAVRKVLSEDVQRSAPVSVFRRILSEGANEGTRTARDSEEAEDEDGYDEVVQVVETDSDDGNSPGTVRGLLGVEGFEFSARLPTLTWTHSKTSGPEETIGVELGETQARVVRELMAGLNHELAEPCRVMLRQRRKGTMRRMEEGGELPTEAEQVRRRQEHIDGLIERMPAVIGEETRVGEMGWAMIRNAIVYELQDLYRIVWSMEYRQYDVCAADVRALFSWFKLFEDALRLFVGLSGAVGRTGELQLKRSVIQAADDVRALKRRMEAADTRAGRLLPQLRTAIDELAMRVTRLLRAEAACGEDGSAMRLVSALQRARHGREATVLLSRAVSSSRSIRARWLKATLHVGAMRVARRVRRRHGAFVGAFEQAMNEYRRLFHTRAQLLDSRLHALHSPRDCHVPSHTS</sequence>